<feature type="domain" description="DUF8049" evidence="2">
    <location>
        <begin position="3"/>
        <end position="81"/>
    </location>
</feature>
<evidence type="ECO:0000259" key="2">
    <source>
        <dbReference type="Pfam" id="PF26223"/>
    </source>
</evidence>
<dbReference type="KEGG" id="mzh:Mzhil_0880"/>
<accession>F7XL85</accession>
<keyword evidence="4" id="KW-1185">Reference proteome</keyword>
<feature type="transmembrane region" description="Helical" evidence="1">
    <location>
        <begin position="12"/>
        <end position="29"/>
    </location>
</feature>
<feature type="transmembrane region" description="Helical" evidence="1">
    <location>
        <begin position="63"/>
        <end position="80"/>
    </location>
</feature>
<dbReference type="AlphaFoldDB" id="F7XL85"/>
<dbReference type="Proteomes" id="UP000006622">
    <property type="component" value="Chromosome"/>
</dbReference>
<keyword evidence="1" id="KW-0472">Membrane</keyword>
<dbReference type="EMBL" id="CP002101">
    <property type="protein sequence ID" value="AEH60742.1"/>
    <property type="molecule type" value="Genomic_DNA"/>
</dbReference>
<dbReference type="InterPro" id="IPR058362">
    <property type="entry name" value="DUF8049"/>
</dbReference>
<dbReference type="GeneID" id="10822501"/>
<sequence length="81" mass="9393" precursor="true">MKKLKNEIKLALLTLGCIVIIAIFSKYYLEEEMSFISRNAPLWMFLLYLFVSDKIQVSGMLRYYSAAIILISMIVIAIHMI</sequence>
<evidence type="ECO:0000313" key="4">
    <source>
        <dbReference type="Proteomes" id="UP000006622"/>
    </source>
</evidence>
<keyword evidence="1" id="KW-1133">Transmembrane helix</keyword>
<evidence type="ECO:0000313" key="3">
    <source>
        <dbReference type="EMBL" id="AEH60742.1"/>
    </source>
</evidence>
<evidence type="ECO:0000256" key="1">
    <source>
        <dbReference type="SAM" id="Phobius"/>
    </source>
</evidence>
<dbReference type="RefSeq" id="WP_013898181.1">
    <property type="nucleotide sequence ID" value="NC_015676.1"/>
</dbReference>
<dbReference type="HOGENOM" id="CLU_2565821_0_0_2"/>
<organism evidence="3 4">
    <name type="scientific">Methanosalsum zhilinae (strain DSM 4017 / NBRC 107636 / OCM 62 / WeN5)</name>
    <name type="common">Methanohalophilus zhilinae</name>
    <dbReference type="NCBI Taxonomy" id="679901"/>
    <lineage>
        <taxon>Archaea</taxon>
        <taxon>Methanobacteriati</taxon>
        <taxon>Methanobacteriota</taxon>
        <taxon>Stenosarchaea group</taxon>
        <taxon>Methanomicrobia</taxon>
        <taxon>Methanosarcinales</taxon>
        <taxon>Methanosarcinaceae</taxon>
        <taxon>Methanosalsum</taxon>
    </lineage>
</organism>
<keyword evidence="1" id="KW-0812">Transmembrane</keyword>
<name>F7XL85_METZD</name>
<protein>
    <recommendedName>
        <fullName evidence="2">DUF8049 domain-containing protein</fullName>
    </recommendedName>
</protein>
<feature type="transmembrane region" description="Helical" evidence="1">
    <location>
        <begin position="35"/>
        <end position="51"/>
    </location>
</feature>
<dbReference type="Pfam" id="PF26223">
    <property type="entry name" value="DUF8049"/>
    <property type="match status" value="1"/>
</dbReference>
<gene>
    <name evidence="3" type="ordered locus">Mzhil_0880</name>
</gene>
<proteinExistence type="predicted"/>
<reference evidence="3" key="1">
    <citation type="submission" date="2010-07" db="EMBL/GenBank/DDBJ databases">
        <title>The complete genome of Methanosalsum zhilinae DSM 4017.</title>
        <authorList>
            <consortium name="US DOE Joint Genome Institute (JGI-PGF)"/>
            <person name="Lucas S."/>
            <person name="Copeland A."/>
            <person name="Lapidus A."/>
            <person name="Glavina del Rio T."/>
            <person name="Dalin E."/>
            <person name="Tice H."/>
            <person name="Bruce D."/>
            <person name="Goodwin L."/>
            <person name="Pitluck S."/>
            <person name="Kyrpides N."/>
            <person name="Mavromatis K."/>
            <person name="Ovchinnikova G."/>
            <person name="Daligault H."/>
            <person name="Detter J.C."/>
            <person name="Han C."/>
            <person name="Tapia R."/>
            <person name="Larimer F."/>
            <person name="Land M."/>
            <person name="Hauser L."/>
            <person name="Markowitz V."/>
            <person name="Cheng J.-F."/>
            <person name="Hugenholtz P."/>
            <person name="Woyke T."/>
            <person name="Wu D."/>
            <person name="Spring S."/>
            <person name="Schueler E."/>
            <person name="Brambilla E."/>
            <person name="Klenk H.-P."/>
            <person name="Eisen J.A."/>
        </authorList>
    </citation>
    <scope>NUCLEOTIDE SEQUENCE</scope>
    <source>
        <strain evidence="3">DSM 4017</strain>
    </source>
</reference>